<evidence type="ECO:0000256" key="12">
    <source>
        <dbReference type="SAM" id="Phobius"/>
    </source>
</evidence>
<name>A0A841ANY9_9MICO</name>
<dbReference type="AlphaFoldDB" id="A0A841ANY9"/>
<keyword evidence="8" id="KW-0350">Heme biosynthesis</keyword>
<keyword evidence="3 12" id="KW-0812">Transmembrane</keyword>
<keyword evidence="2" id="KW-1003">Cell membrane</keyword>
<dbReference type="GO" id="GO:0016020">
    <property type="term" value="C:membrane"/>
    <property type="evidence" value="ECO:0007669"/>
    <property type="project" value="UniProtKB-SubCell"/>
</dbReference>
<protein>
    <submittedName>
        <fullName evidence="13">Cytochrome c oxidase assembly protein subunit 15</fullName>
    </submittedName>
</protein>
<feature type="transmembrane region" description="Helical" evidence="12">
    <location>
        <begin position="178"/>
        <end position="199"/>
    </location>
</feature>
<sequence length="326" mass="34358">MNAAASSITTLWSRFRSILPAAVDARVKFFAWASLAVQVLLIGTGGAVRLTGSGLGCPTWPQCVPGSLTNTPEMGIHGLIEFANRALTGVVVIIAILAFLSVIRFRAERRDLFVLTLLQGLSIPLQAVIGGITVLTGLNSYIVGLHFVVSIVLVALTAMLIFRVYYGPRGSVKPMPAWYLALTHVTSLFVAITVVVGILTTGSGPHAGDADTPRNGLDTDFLQHLHSWPAYIVLGATVLLVLGAFTVSGATVRLRRFTIALLLVELAQITVGISQARLGLPELLVGIHMVLAGVLVAAMTAVVLSLRVPAELPAAASDSDLLTDAR</sequence>
<evidence type="ECO:0000256" key="5">
    <source>
        <dbReference type="ARBA" id="ARBA00022989"/>
    </source>
</evidence>
<dbReference type="InterPro" id="IPR050450">
    <property type="entry name" value="COX15/CtaA_HemeA_synthase"/>
</dbReference>
<comment type="caution">
    <text evidence="13">The sequence shown here is derived from an EMBL/GenBank/DDBJ whole genome shotgun (WGS) entry which is preliminary data.</text>
</comment>
<feature type="transmembrane region" description="Helical" evidence="12">
    <location>
        <begin position="82"/>
        <end position="100"/>
    </location>
</feature>
<evidence type="ECO:0000313" key="13">
    <source>
        <dbReference type="EMBL" id="MBB5843139.1"/>
    </source>
</evidence>
<feature type="transmembrane region" description="Helical" evidence="12">
    <location>
        <begin position="228"/>
        <end position="247"/>
    </location>
</feature>
<keyword evidence="6" id="KW-0560">Oxidoreductase</keyword>
<evidence type="ECO:0000256" key="6">
    <source>
        <dbReference type="ARBA" id="ARBA00023002"/>
    </source>
</evidence>
<evidence type="ECO:0000256" key="1">
    <source>
        <dbReference type="ARBA" id="ARBA00004141"/>
    </source>
</evidence>
<dbReference type="GO" id="GO:0046872">
    <property type="term" value="F:metal ion binding"/>
    <property type="evidence" value="ECO:0007669"/>
    <property type="project" value="UniProtKB-KW"/>
</dbReference>
<dbReference type="PANTHER" id="PTHR35457">
    <property type="entry name" value="HEME A SYNTHASE"/>
    <property type="match status" value="1"/>
</dbReference>
<evidence type="ECO:0000256" key="10">
    <source>
        <dbReference type="ARBA" id="ARBA00023157"/>
    </source>
</evidence>
<evidence type="ECO:0000256" key="11">
    <source>
        <dbReference type="ARBA" id="ARBA00023444"/>
    </source>
</evidence>
<evidence type="ECO:0000313" key="14">
    <source>
        <dbReference type="Proteomes" id="UP000536685"/>
    </source>
</evidence>
<feature type="transmembrane region" description="Helical" evidence="12">
    <location>
        <begin position="112"/>
        <end position="135"/>
    </location>
</feature>
<accession>A0A841ANY9</accession>
<feature type="transmembrane region" description="Helical" evidence="12">
    <location>
        <begin position="284"/>
        <end position="306"/>
    </location>
</feature>
<gene>
    <name evidence="13" type="ORF">HD599_001462</name>
</gene>
<evidence type="ECO:0000256" key="7">
    <source>
        <dbReference type="ARBA" id="ARBA00023004"/>
    </source>
</evidence>
<keyword evidence="10" id="KW-1015">Disulfide bond</keyword>
<reference evidence="13 14" key="1">
    <citation type="submission" date="2020-08" db="EMBL/GenBank/DDBJ databases">
        <title>Sequencing the genomes of 1000 actinobacteria strains.</title>
        <authorList>
            <person name="Klenk H.-P."/>
        </authorList>
    </citation>
    <scope>NUCLEOTIDE SEQUENCE [LARGE SCALE GENOMIC DNA]</scope>
    <source>
        <strain evidence="13 14">DSM 105784</strain>
    </source>
</reference>
<dbReference type="GO" id="GO:0016491">
    <property type="term" value="F:oxidoreductase activity"/>
    <property type="evidence" value="ECO:0007669"/>
    <property type="project" value="UniProtKB-KW"/>
</dbReference>
<comment type="subcellular location">
    <subcellularLocation>
        <location evidence="1">Membrane</location>
        <topology evidence="1">Multi-pass membrane protein</topology>
    </subcellularLocation>
</comment>
<dbReference type="EMBL" id="JACHMJ010000001">
    <property type="protein sequence ID" value="MBB5843139.1"/>
    <property type="molecule type" value="Genomic_DNA"/>
</dbReference>
<feature type="transmembrane region" description="Helical" evidence="12">
    <location>
        <begin position="29"/>
        <end position="48"/>
    </location>
</feature>
<dbReference type="RefSeq" id="WP_343061950.1">
    <property type="nucleotide sequence ID" value="NZ_JACHMJ010000001.1"/>
</dbReference>
<keyword evidence="5 12" id="KW-1133">Transmembrane helix</keyword>
<dbReference type="Pfam" id="PF02628">
    <property type="entry name" value="COX15-CtaA"/>
    <property type="match status" value="1"/>
</dbReference>
<dbReference type="Proteomes" id="UP000536685">
    <property type="component" value="Unassembled WGS sequence"/>
</dbReference>
<organism evidence="13 14">
    <name type="scientific">Conyzicola lurida</name>
    <dbReference type="NCBI Taxonomy" id="1172621"/>
    <lineage>
        <taxon>Bacteria</taxon>
        <taxon>Bacillati</taxon>
        <taxon>Actinomycetota</taxon>
        <taxon>Actinomycetes</taxon>
        <taxon>Micrococcales</taxon>
        <taxon>Microbacteriaceae</taxon>
        <taxon>Conyzicola</taxon>
    </lineage>
</organism>
<dbReference type="PANTHER" id="PTHR35457:SF1">
    <property type="entry name" value="HEME A SYNTHASE"/>
    <property type="match status" value="1"/>
</dbReference>
<evidence type="ECO:0000256" key="3">
    <source>
        <dbReference type="ARBA" id="ARBA00022692"/>
    </source>
</evidence>
<keyword evidence="4" id="KW-0479">Metal-binding</keyword>
<dbReference type="GO" id="GO:0006784">
    <property type="term" value="P:heme A biosynthetic process"/>
    <property type="evidence" value="ECO:0007669"/>
    <property type="project" value="InterPro"/>
</dbReference>
<evidence type="ECO:0000256" key="8">
    <source>
        <dbReference type="ARBA" id="ARBA00023133"/>
    </source>
</evidence>
<proteinExistence type="predicted"/>
<keyword evidence="14" id="KW-1185">Reference proteome</keyword>
<evidence type="ECO:0000256" key="9">
    <source>
        <dbReference type="ARBA" id="ARBA00023136"/>
    </source>
</evidence>
<keyword evidence="9 12" id="KW-0472">Membrane</keyword>
<evidence type="ECO:0000256" key="2">
    <source>
        <dbReference type="ARBA" id="ARBA00022475"/>
    </source>
</evidence>
<dbReference type="InterPro" id="IPR003780">
    <property type="entry name" value="COX15/CtaA_fam"/>
</dbReference>
<evidence type="ECO:0000256" key="4">
    <source>
        <dbReference type="ARBA" id="ARBA00022723"/>
    </source>
</evidence>
<keyword evidence="7" id="KW-0408">Iron</keyword>
<feature type="transmembrane region" description="Helical" evidence="12">
    <location>
        <begin position="259"/>
        <end position="278"/>
    </location>
</feature>
<feature type="transmembrane region" description="Helical" evidence="12">
    <location>
        <begin position="141"/>
        <end position="166"/>
    </location>
</feature>
<comment type="pathway">
    <text evidence="11">Porphyrin-containing compound metabolism.</text>
</comment>